<dbReference type="EMBL" id="HBUE01142615">
    <property type="protein sequence ID" value="CAG6501571.1"/>
    <property type="molecule type" value="Transcribed_RNA"/>
</dbReference>
<dbReference type="EMBL" id="HBUE01214159">
    <property type="protein sequence ID" value="CAG6535976.1"/>
    <property type="molecule type" value="Transcribed_RNA"/>
</dbReference>
<accession>A0A8D8CXS7</accession>
<reference evidence="1" key="1">
    <citation type="submission" date="2021-05" db="EMBL/GenBank/DDBJ databases">
        <authorList>
            <person name="Alioto T."/>
            <person name="Alioto T."/>
            <person name="Gomez Garrido J."/>
        </authorList>
    </citation>
    <scope>NUCLEOTIDE SEQUENCE</scope>
</reference>
<proteinExistence type="predicted"/>
<protein>
    <submittedName>
        <fullName evidence="1">(northern house mosquito) hypothetical protein</fullName>
    </submittedName>
</protein>
<evidence type="ECO:0000313" key="1">
    <source>
        <dbReference type="EMBL" id="CAG6501571.1"/>
    </source>
</evidence>
<sequence>MILGGFIRSFLPPSPDAASLSFLPSSVGPSPFLSPFLSASPFEQRACASSNRASPWDSSDNPPIVPSTVPLLPSPNFIISISVRSVFGSGGVHDCSRVLDESSSTSMVTTVGSPYDEERFFSSGKTTNQSCSDDSIVVFSSSICHFSDCLSFWMVKNFSDFPPVLLRLLRSVPGRGTCVRAVLPGFLHTVGTSGFQRIRCHWPPNYRKYKQI</sequence>
<dbReference type="AlphaFoldDB" id="A0A8D8CXS7"/>
<organism evidence="1">
    <name type="scientific">Culex pipiens</name>
    <name type="common">House mosquito</name>
    <dbReference type="NCBI Taxonomy" id="7175"/>
    <lineage>
        <taxon>Eukaryota</taxon>
        <taxon>Metazoa</taxon>
        <taxon>Ecdysozoa</taxon>
        <taxon>Arthropoda</taxon>
        <taxon>Hexapoda</taxon>
        <taxon>Insecta</taxon>
        <taxon>Pterygota</taxon>
        <taxon>Neoptera</taxon>
        <taxon>Endopterygota</taxon>
        <taxon>Diptera</taxon>
        <taxon>Nematocera</taxon>
        <taxon>Culicoidea</taxon>
        <taxon>Culicidae</taxon>
        <taxon>Culicinae</taxon>
        <taxon>Culicini</taxon>
        <taxon>Culex</taxon>
        <taxon>Culex</taxon>
    </lineage>
</organism>
<dbReference type="EMBL" id="HBUE01320669">
    <property type="protein sequence ID" value="CAG6587964.1"/>
    <property type="molecule type" value="Transcribed_RNA"/>
</dbReference>
<name>A0A8D8CXS7_CULPI</name>